<reference evidence="1 2" key="1">
    <citation type="journal article" date="2019" name="Nat. Ecol. Evol.">
        <title>Megaphylogeny resolves global patterns of mushroom evolution.</title>
        <authorList>
            <person name="Varga T."/>
            <person name="Krizsan K."/>
            <person name="Foldi C."/>
            <person name="Dima B."/>
            <person name="Sanchez-Garcia M."/>
            <person name="Sanchez-Ramirez S."/>
            <person name="Szollosi G.J."/>
            <person name="Szarkandi J.G."/>
            <person name="Papp V."/>
            <person name="Albert L."/>
            <person name="Andreopoulos W."/>
            <person name="Angelini C."/>
            <person name="Antonin V."/>
            <person name="Barry K.W."/>
            <person name="Bougher N.L."/>
            <person name="Buchanan P."/>
            <person name="Buyck B."/>
            <person name="Bense V."/>
            <person name="Catcheside P."/>
            <person name="Chovatia M."/>
            <person name="Cooper J."/>
            <person name="Damon W."/>
            <person name="Desjardin D."/>
            <person name="Finy P."/>
            <person name="Geml J."/>
            <person name="Haridas S."/>
            <person name="Hughes K."/>
            <person name="Justo A."/>
            <person name="Karasinski D."/>
            <person name="Kautmanova I."/>
            <person name="Kiss B."/>
            <person name="Kocsube S."/>
            <person name="Kotiranta H."/>
            <person name="LaButti K.M."/>
            <person name="Lechner B.E."/>
            <person name="Liimatainen K."/>
            <person name="Lipzen A."/>
            <person name="Lukacs Z."/>
            <person name="Mihaltcheva S."/>
            <person name="Morgado L.N."/>
            <person name="Niskanen T."/>
            <person name="Noordeloos M.E."/>
            <person name="Ohm R.A."/>
            <person name="Ortiz-Santana B."/>
            <person name="Ovrebo C."/>
            <person name="Racz N."/>
            <person name="Riley R."/>
            <person name="Savchenko A."/>
            <person name="Shiryaev A."/>
            <person name="Soop K."/>
            <person name="Spirin V."/>
            <person name="Szebenyi C."/>
            <person name="Tomsovsky M."/>
            <person name="Tulloss R.E."/>
            <person name="Uehling J."/>
            <person name="Grigoriev I.V."/>
            <person name="Vagvolgyi C."/>
            <person name="Papp T."/>
            <person name="Martin F.M."/>
            <person name="Miettinen O."/>
            <person name="Hibbett D.S."/>
            <person name="Nagy L.G."/>
        </authorList>
    </citation>
    <scope>NUCLEOTIDE SEQUENCE [LARGE SCALE GENOMIC DNA]</scope>
    <source>
        <strain evidence="1 2">NL-1719</strain>
    </source>
</reference>
<proteinExistence type="predicted"/>
<keyword evidence="2" id="KW-1185">Reference proteome</keyword>
<feature type="non-terminal residue" evidence="1">
    <location>
        <position position="219"/>
    </location>
</feature>
<evidence type="ECO:0000313" key="1">
    <source>
        <dbReference type="EMBL" id="TFK60800.1"/>
    </source>
</evidence>
<name>A0ACD3A5X8_9AGAR</name>
<dbReference type="Proteomes" id="UP000308600">
    <property type="component" value="Unassembled WGS sequence"/>
</dbReference>
<dbReference type="EMBL" id="ML208730">
    <property type="protein sequence ID" value="TFK60800.1"/>
    <property type="molecule type" value="Genomic_DNA"/>
</dbReference>
<protein>
    <submittedName>
        <fullName evidence="1">Uncharacterized protein</fullName>
    </submittedName>
</protein>
<accession>A0ACD3A5X8</accession>
<evidence type="ECO:0000313" key="2">
    <source>
        <dbReference type="Proteomes" id="UP000308600"/>
    </source>
</evidence>
<gene>
    <name evidence="1" type="ORF">BDN72DRAFT_741274</name>
</gene>
<feature type="non-terminal residue" evidence="1">
    <location>
        <position position="1"/>
    </location>
</feature>
<sequence>LLKRWKARVYACYTLPTEVTHSEEGRPYLSFQCSTRSCKKEVRRYLDKKDGSTKNLLDHAKACWGEDVIEEVMSAANVGVARKHITEPYRKNGKITGSFERKKGKETYSHTQHTKTETKYDTGFLRLMKTGRPGYYIPSSSTVSRDVKWIFARTRKRVARMLQECSRVNFQMDTWTSLNHKAYLGITVTFEHEGKITTLVLDLVEVAKSHSGKNLAAAF</sequence>
<organism evidence="1 2">
    <name type="scientific">Pluteus cervinus</name>
    <dbReference type="NCBI Taxonomy" id="181527"/>
    <lineage>
        <taxon>Eukaryota</taxon>
        <taxon>Fungi</taxon>
        <taxon>Dikarya</taxon>
        <taxon>Basidiomycota</taxon>
        <taxon>Agaricomycotina</taxon>
        <taxon>Agaricomycetes</taxon>
        <taxon>Agaricomycetidae</taxon>
        <taxon>Agaricales</taxon>
        <taxon>Pluteineae</taxon>
        <taxon>Pluteaceae</taxon>
        <taxon>Pluteus</taxon>
    </lineage>
</organism>